<name>A0ABY4PAA9_9LACO</name>
<dbReference type="Pfam" id="PF01966">
    <property type="entry name" value="HD"/>
    <property type="match status" value="1"/>
</dbReference>
<keyword evidence="2" id="KW-0479">Metal-binding</keyword>
<dbReference type="InterPro" id="IPR006674">
    <property type="entry name" value="HD_domain"/>
</dbReference>
<accession>A0ABY4PAA9</accession>
<dbReference type="EC" id="3.6.1.41" evidence="1"/>
<keyword evidence="5" id="KW-0408">Iron</keyword>
<comment type="catalytic activity">
    <reaction evidence="6">
        <text>P(1),P(4)-bis(5'-adenosyl) tetraphosphate + H2O = 2 ADP + 2 H(+)</text>
        <dbReference type="Rhea" id="RHEA:24252"/>
        <dbReference type="ChEBI" id="CHEBI:15377"/>
        <dbReference type="ChEBI" id="CHEBI:15378"/>
        <dbReference type="ChEBI" id="CHEBI:58141"/>
        <dbReference type="ChEBI" id="CHEBI:456216"/>
        <dbReference type="EC" id="3.6.1.41"/>
    </reaction>
</comment>
<evidence type="ECO:0000256" key="6">
    <source>
        <dbReference type="ARBA" id="ARBA00049417"/>
    </source>
</evidence>
<sequence>MIVMTDYDMAALVAQVKAKLSPYRFEHCVRTSQRSVELAQLNHADLQKAQVAGLVHDYAKERSAEEFMKVIKQEHLDSDLLNYGNAIWHGVVGVYFIKRELGIYDEEILNAVRKHTTAAEVMTTLDKIVFMADYTESGRDFEGVEQARQLTDRDLDAGVSYQLAHTLQLLVNKQQQIYPKTIDSYNKWVVARQDEK</sequence>
<protein>
    <recommendedName>
        <fullName evidence="1">bis(5'-nucleosyl)-tetraphosphatase (symmetrical)</fullName>
        <ecNumber evidence="1">3.6.1.41</ecNumber>
    </recommendedName>
</protein>
<dbReference type="InterPro" id="IPR051094">
    <property type="entry name" value="Diverse_Catalytic_Enzymes"/>
</dbReference>
<proteinExistence type="predicted"/>
<dbReference type="SMART" id="SM00471">
    <property type="entry name" value="HDc"/>
    <property type="match status" value="1"/>
</dbReference>
<dbReference type="SUPFAM" id="SSF109604">
    <property type="entry name" value="HD-domain/PDEase-like"/>
    <property type="match status" value="1"/>
</dbReference>
<evidence type="ECO:0000256" key="5">
    <source>
        <dbReference type="ARBA" id="ARBA00023004"/>
    </source>
</evidence>
<evidence type="ECO:0000313" key="9">
    <source>
        <dbReference type="Proteomes" id="UP000831495"/>
    </source>
</evidence>
<dbReference type="Proteomes" id="UP000831495">
    <property type="component" value="Chromosome"/>
</dbReference>
<dbReference type="CDD" id="cd00077">
    <property type="entry name" value="HDc"/>
    <property type="match status" value="1"/>
</dbReference>
<reference evidence="8" key="1">
    <citation type="journal article" date="2022" name="Int. J. Syst. Evol. Microbiol.">
        <title>Apilactobacillus apisilvae sp. nov., Nicolia spurrieriana gen. nov. sp. nov., Bombilactobacillus folatiphilus sp. nov. and Bombilactobacillus thymidiniphilus sp. nov., four new lactic acid bacterial isolates from stingless bees Tetragonula carbonaria and Austroplebeia australis.</title>
        <authorList>
            <person name="Oliphant S.A."/>
            <person name="Watson-Haigh N.S."/>
            <person name="Sumby K.M."/>
            <person name="Gardner J."/>
            <person name="Groom S."/>
            <person name="Jiranek V."/>
        </authorList>
    </citation>
    <scope>NUCLEOTIDE SEQUENCE</scope>
    <source>
        <strain evidence="8">SG4_D2</strain>
    </source>
</reference>
<dbReference type="EMBL" id="CP093366">
    <property type="protein sequence ID" value="UQS82545.1"/>
    <property type="molecule type" value="Genomic_DNA"/>
</dbReference>
<dbReference type="InterPro" id="IPR005249">
    <property type="entry name" value="YqeK"/>
</dbReference>
<keyword evidence="3" id="KW-0547">Nucleotide-binding</keyword>
<keyword evidence="9" id="KW-1185">Reference proteome</keyword>
<evidence type="ECO:0000256" key="1">
    <source>
        <dbReference type="ARBA" id="ARBA00012506"/>
    </source>
</evidence>
<dbReference type="PANTHER" id="PTHR35795:SF1">
    <property type="entry name" value="BIS(5'-NUCLEOSYL)-TETRAPHOSPHATASE, SYMMETRICAL"/>
    <property type="match status" value="1"/>
</dbReference>
<evidence type="ECO:0000313" key="8">
    <source>
        <dbReference type="EMBL" id="UQS82545.1"/>
    </source>
</evidence>
<dbReference type="GO" id="GO:0008803">
    <property type="term" value="F:bis(5'-nucleosyl)-tetraphosphatase (symmetrical) activity"/>
    <property type="evidence" value="ECO:0007669"/>
    <property type="project" value="UniProtKB-EC"/>
</dbReference>
<evidence type="ECO:0000256" key="2">
    <source>
        <dbReference type="ARBA" id="ARBA00022723"/>
    </source>
</evidence>
<organism evidence="8 9">
    <name type="scientific">Bombilactobacillus folatiphilus</name>
    <dbReference type="NCBI Taxonomy" id="2923362"/>
    <lineage>
        <taxon>Bacteria</taxon>
        <taxon>Bacillati</taxon>
        <taxon>Bacillota</taxon>
        <taxon>Bacilli</taxon>
        <taxon>Lactobacillales</taxon>
        <taxon>Lactobacillaceae</taxon>
        <taxon>Bombilactobacillus</taxon>
    </lineage>
</organism>
<dbReference type="PANTHER" id="PTHR35795">
    <property type="entry name" value="SLR1885 PROTEIN"/>
    <property type="match status" value="1"/>
</dbReference>
<feature type="domain" description="HD/PDEase" evidence="7">
    <location>
        <begin position="20"/>
        <end position="147"/>
    </location>
</feature>
<keyword evidence="4 8" id="KW-0378">Hydrolase</keyword>
<evidence type="ECO:0000256" key="4">
    <source>
        <dbReference type="ARBA" id="ARBA00022801"/>
    </source>
</evidence>
<evidence type="ECO:0000256" key="3">
    <source>
        <dbReference type="ARBA" id="ARBA00022741"/>
    </source>
</evidence>
<dbReference type="NCBIfam" id="TIGR00488">
    <property type="entry name" value="bis(5'-nucleosyl)-tetraphosphatase (symmetrical) YqeK"/>
    <property type="match status" value="1"/>
</dbReference>
<dbReference type="Gene3D" id="1.10.3210.10">
    <property type="entry name" value="Hypothetical protein af1432"/>
    <property type="match status" value="1"/>
</dbReference>
<gene>
    <name evidence="8" type="primary">yqeK</name>
    <name evidence="8" type="ORF">MOO45_02525</name>
</gene>
<evidence type="ECO:0000259" key="7">
    <source>
        <dbReference type="SMART" id="SM00471"/>
    </source>
</evidence>
<dbReference type="InterPro" id="IPR003607">
    <property type="entry name" value="HD/PDEase_dom"/>
</dbReference>